<proteinExistence type="inferred from homology"/>
<feature type="domain" description="R3H" evidence="8">
    <location>
        <begin position="157"/>
        <end position="223"/>
    </location>
</feature>
<dbReference type="SUPFAM" id="SSF82708">
    <property type="entry name" value="R3H domain"/>
    <property type="match status" value="1"/>
</dbReference>
<comment type="domain">
    <text evidence="6">Has an N-terminal Jag-N domain and 2 RNA-binding domains (KH and R3H).</text>
</comment>
<keyword evidence="3 6" id="KW-0133">Cell shape</keyword>
<gene>
    <name evidence="6" type="primary">khpB</name>
    <name evidence="6" type="synonym">eloR</name>
    <name evidence="9" type="ORF">MTY_1095</name>
</gene>
<comment type="subunit">
    <text evidence="6">Forms a complex with KhpA.</text>
</comment>
<dbReference type="GO" id="GO:0003723">
    <property type="term" value="F:RNA binding"/>
    <property type="evidence" value="ECO:0007669"/>
    <property type="project" value="UniProtKB-UniRule"/>
</dbReference>
<dbReference type="Pfam" id="PF01424">
    <property type="entry name" value="R3H"/>
    <property type="match status" value="1"/>
</dbReference>
<dbReference type="GO" id="GO:0071555">
    <property type="term" value="P:cell wall organization"/>
    <property type="evidence" value="ECO:0007669"/>
    <property type="project" value="UniProtKB-KW"/>
</dbReference>
<accession>A0A0S6UDS0</accession>
<dbReference type="PANTHER" id="PTHR35800:SF1">
    <property type="entry name" value="RNA-BINDING PROTEIN KHPB"/>
    <property type="match status" value="1"/>
</dbReference>
<dbReference type="EMBL" id="DF238840">
    <property type="protein sequence ID" value="GAF25758.1"/>
    <property type="molecule type" value="Genomic_DNA"/>
</dbReference>
<dbReference type="AlphaFoldDB" id="A0A0S6UDS0"/>
<dbReference type="CDD" id="cd02414">
    <property type="entry name" value="KH-II_Jag"/>
    <property type="match status" value="1"/>
</dbReference>
<comment type="subcellular location">
    <subcellularLocation>
        <location evidence="6">Cytoplasm</location>
    </subcellularLocation>
</comment>
<feature type="region of interest" description="Disordered" evidence="7">
    <location>
        <begin position="1"/>
        <end position="20"/>
    </location>
</feature>
<dbReference type="Pfam" id="PF13083">
    <property type="entry name" value="KH_KhpA-B"/>
    <property type="match status" value="1"/>
</dbReference>
<dbReference type="InterPro" id="IPR036867">
    <property type="entry name" value="R3H_dom_sf"/>
</dbReference>
<comment type="function">
    <text evidence="6">A probable RNA chaperone. Forms a complex with KhpA which binds to cellular RNA and controls its expression. Plays a role in peptidoglycan (PG) homeostasis and cell length regulation.</text>
</comment>
<dbReference type="Gene3D" id="3.30.30.80">
    <property type="entry name" value="probable RNA-binding protein from clostridium symbiosum atcc 14940"/>
    <property type="match status" value="1"/>
</dbReference>
<evidence type="ECO:0000256" key="3">
    <source>
        <dbReference type="ARBA" id="ARBA00022960"/>
    </source>
</evidence>
<dbReference type="GO" id="GO:0009252">
    <property type="term" value="P:peptidoglycan biosynthetic process"/>
    <property type="evidence" value="ECO:0007669"/>
    <property type="project" value="UniProtKB-UniRule"/>
</dbReference>
<keyword evidence="1 6" id="KW-0963">Cytoplasm</keyword>
<dbReference type="Gene3D" id="3.30.1370.50">
    <property type="entry name" value="R3H-like domain"/>
    <property type="match status" value="1"/>
</dbReference>
<dbReference type="SMART" id="SM01245">
    <property type="entry name" value="Jag_N"/>
    <property type="match status" value="1"/>
</dbReference>
<dbReference type="GO" id="GO:0008360">
    <property type="term" value="P:regulation of cell shape"/>
    <property type="evidence" value="ECO:0007669"/>
    <property type="project" value="UniProtKB-KW"/>
</dbReference>
<organism evidence="9">
    <name type="scientific">Moorella thermoacetica Y72</name>
    <dbReference type="NCBI Taxonomy" id="1325331"/>
    <lineage>
        <taxon>Bacteria</taxon>
        <taxon>Bacillati</taxon>
        <taxon>Bacillota</taxon>
        <taxon>Clostridia</taxon>
        <taxon>Neomoorellales</taxon>
        <taxon>Neomoorellaceae</taxon>
        <taxon>Neomoorella</taxon>
    </lineage>
</organism>
<dbReference type="InterPro" id="IPR034079">
    <property type="entry name" value="R3H_KhpB"/>
</dbReference>
<dbReference type="InterPro" id="IPR038247">
    <property type="entry name" value="Jag_N_dom_sf"/>
</dbReference>
<dbReference type="PROSITE" id="PS51061">
    <property type="entry name" value="R3H"/>
    <property type="match status" value="1"/>
</dbReference>
<feature type="region of interest" description="Jag_N domain" evidence="6">
    <location>
        <begin position="22"/>
        <end position="72"/>
    </location>
</feature>
<dbReference type="InterPro" id="IPR015946">
    <property type="entry name" value="KH_dom-like_a/b"/>
</dbReference>
<dbReference type="SMART" id="SM00393">
    <property type="entry name" value="R3H"/>
    <property type="match status" value="1"/>
</dbReference>
<evidence type="ECO:0000256" key="1">
    <source>
        <dbReference type="ARBA" id="ARBA00022490"/>
    </source>
</evidence>
<dbReference type="InterPro" id="IPR032782">
    <property type="entry name" value="KhpB_N"/>
</dbReference>
<evidence type="ECO:0000256" key="5">
    <source>
        <dbReference type="ARBA" id="ARBA00023316"/>
    </source>
</evidence>
<name>A0A0S6UDS0_NEOTH</name>
<dbReference type="Proteomes" id="UP000063718">
    <property type="component" value="Unassembled WGS sequence"/>
</dbReference>
<evidence type="ECO:0000259" key="8">
    <source>
        <dbReference type="PROSITE" id="PS51061"/>
    </source>
</evidence>
<dbReference type="GO" id="GO:0005737">
    <property type="term" value="C:cytoplasm"/>
    <property type="evidence" value="ECO:0007669"/>
    <property type="project" value="UniProtKB-SubCell"/>
</dbReference>
<dbReference type="Gene3D" id="3.30.300.20">
    <property type="match status" value="1"/>
</dbReference>
<sequence length="223" mass="25048">MVSPSPAASGKGGNQRQMKEIEVSGKTVEEAIENALKSLGAKREEVEISILEEGSKGFLGLLGSRQARVKVVLPDSPEKVINDFLSKVLADMQIEAGIEIRPREGYYFVSFHGKDLGILIGRRGETLDALQYLTNLAVNRILQNKIRIILDVEGYRKRREQTLINLARRLSNRVKETGNRIVLEPMNPQERRVIHTALQNDSQILTFSEGQEPNRKVVIALRH</sequence>
<dbReference type="InterPro" id="IPR038008">
    <property type="entry name" value="Jag_KH"/>
</dbReference>
<comment type="similarity">
    <text evidence="6">Belongs to the KhpB RNA-binding protein family.</text>
</comment>
<dbReference type="InterPro" id="IPR001374">
    <property type="entry name" value="R3H_dom"/>
</dbReference>
<dbReference type="PANTHER" id="PTHR35800">
    <property type="entry name" value="PROTEIN JAG"/>
    <property type="match status" value="1"/>
</dbReference>
<keyword evidence="4 6" id="KW-0143">Chaperone</keyword>
<dbReference type="HAMAP" id="MF_00867">
    <property type="entry name" value="KhpB"/>
    <property type="match status" value="1"/>
</dbReference>
<dbReference type="Pfam" id="PF14804">
    <property type="entry name" value="Jag_N"/>
    <property type="match status" value="1"/>
</dbReference>
<evidence type="ECO:0000256" key="6">
    <source>
        <dbReference type="HAMAP-Rule" id="MF_00867"/>
    </source>
</evidence>
<dbReference type="InterPro" id="IPR039247">
    <property type="entry name" value="KhpB"/>
</dbReference>
<keyword evidence="5 6" id="KW-0961">Cell wall biogenesis/degradation</keyword>
<reference evidence="9" key="1">
    <citation type="journal article" date="2014" name="Gene">
        <title>Genome-guided analysis of transformation efficiency and carbon dioxide assimilation by Moorella thermoacetica Y72.</title>
        <authorList>
            <person name="Tsukahara K."/>
            <person name="Kita A."/>
            <person name="Nakashimada Y."/>
            <person name="Hoshino T."/>
            <person name="Murakami K."/>
        </authorList>
    </citation>
    <scope>NUCLEOTIDE SEQUENCE [LARGE SCALE GENOMIC DNA]</scope>
    <source>
        <strain evidence="9">Y72</strain>
    </source>
</reference>
<protein>
    <recommendedName>
        <fullName evidence="6">RNA-binding protein KhpB</fullName>
    </recommendedName>
    <alternativeName>
        <fullName evidence="6">RNA-binding protein EloR</fullName>
    </alternativeName>
</protein>
<evidence type="ECO:0000313" key="9">
    <source>
        <dbReference type="EMBL" id="GAF25758.1"/>
    </source>
</evidence>
<dbReference type="CDD" id="cd02644">
    <property type="entry name" value="R3H_jag"/>
    <property type="match status" value="1"/>
</dbReference>
<evidence type="ECO:0000256" key="4">
    <source>
        <dbReference type="ARBA" id="ARBA00023186"/>
    </source>
</evidence>
<evidence type="ECO:0000256" key="2">
    <source>
        <dbReference type="ARBA" id="ARBA00022884"/>
    </source>
</evidence>
<dbReference type="NCBIfam" id="NF041568">
    <property type="entry name" value="Jag_EloR"/>
    <property type="match status" value="1"/>
</dbReference>
<evidence type="ECO:0000256" key="7">
    <source>
        <dbReference type="SAM" id="MobiDB-lite"/>
    </source>
</evidence>
<keyword evidence="2 6" id="KW-0694">RNA-binding</keyword>